<keyword evidence="8" id="KW-0328">Glycosyltransferase</keyword>
<dbReference type="Proteomes" id="UP000283509">
    <property type="component" value="Unassembled WGS sequence"/>
</dbReference>
<dbReference type="PANTHER" id="PTHR23033:SF14">
    <property type="entry name" value="GLYCOPROTEIN-N-ACETYLGALACTOSAMINE 3-BETA-GALACTOSYLTRANSFERASE 1-RELATED"/>
    <property type="match status" value="1"/>
</dbReference>
<keyword evidence="3" id="KW-0812">Transmembrane</keyword>
<dbReference type="InterPro" id="IPR026050">
    <property type="entry name" value="C1GALT1/C1GALT1_chp1"/>
</dbReference>
<reference evidence="8 9" key="2">
    <citation type="submission" date="2019-01" db="EMBL/GenBank/DDBJ databases">
        <title>The decoding of complex shrimp genome reveals the adaptation for benthos swimmer, frequently molting mechanism and breeding impact on genome.</title>
        <authorList>
            <person name="Sun Y."/>
            <person name="Gao Y."/>
            <person name="Yu Y."/>
        </authorList>
    </citation>
    <scope>NUCLEOTIDE SEQUENCE [LARGE SCALE GENOMIC DNA]</scope>
    <source>
        <tissue evidence="8">Muscle</tissue>
    </source>
</reference>
<accession>A0A3R7MIX5</accession>
<evidence type="ECO:0000313" key="9">
    <source>
        <dbReference type="Proteomes" id="UP000283509"/>
    </source>
</evidence>
<evidence type="ECO:0000256" key="5">
    <source>
        <dbReference type="ARBA" id="ARBA00022989"/>
    </source>
</evidence>
<name>A0A3R7MIX5_PENVA</name>
<keyword evidence="4" id="KW-0735">Signal-anchor</keyword>
<reference evidence="8 9" key="1">
    <citation type="submission" date="2018-04" db="EMBL/GenBank/DDBJ databases">
        <authorList>
            <person name="Zhang X."/>
            <person name="Yuan J."/>
            <person name="Li F."/>
            <person name="Xiang J."/>
        </authorList>
    </citation>
    <scope>NUCLEOTIDE SEQUENCE [LARGE SCALE GENOMIC DNA]</scope>
    <source>
        <tissue evidence="8">Muscle</tissue>
    </source>
</reference>
<feature type="region of interest" description="Disordered" evidence="7">
    <location>
        <begin position="115"/>
        <end position="160"/>
    </location>
</feature>
<dbReference type="OrthoDB" id="414175at2759"/>
<dbReference type="PANTHER" id="PTHR23033">
    <property type="entry name" value="BETA1,3-GALACTOSYLTRANSFERASE"/>
    <property type="match status" value="1"/>
</dbReference>
<keyword evidence="5" id="KW-1133">Transmembrane helix</keyword>
<comment type="similarity">
    <text evidence="2">Belongs to the glycosyltransferase 31 family. Beta3-Gal-T subfamily.</text>
</comment>
<evidence type="ECO:0000256" key="4">
    <source>
        <dbReference type="ARBA" id="ARBA00022968"/>
    </source>
</evidence>
<protein>
    <submittedName>
        <fullName evidence="8">Glycoprotein-N-acetylgalactosamine 3-beta-galactosyltransferase 1</fullName>
    </submittedName>
</protein>
<dbReference type="GO" id="GO:0016020">
    <property type="term" value="C:membrane"/>
    <property type="evidence" value="ECO:0007669"/>
    <property type="project" value="UniProtKB-SubCell"/>
</dbReference>
<keyword evidence="9" id="KW-1185">Reference proteome</keyword>
<evidence type="ECO:0000313" key="8">
    <source>
        <dbReference type="EMBL" id="ROT83888.1"/>
    </source>
</evidence>
<dbReference type="GO" id="GO:0016263">
    <property type="term" value="F:glycoprotein-N-acetylgalactosamine 3-beta-galactosyltransferase activity"/>
    <property type="evidence" value="ECO:0007669"/>
    <property type="project" value="TreeGrafter"/>
</dbReference>
<feature type="compositionally biased region" description="Basic and acidic residues" evidence="7">
    <location>
        <begin position="115"/>
        <end position="128"/>
    </location>
</feature>
<dbReference type="AlphaFoldDB" id="A0A3R7MIX5"/>
<evidence type="ECO:0000256" key="2">
    <source>
        <dbReference type="ARBA" id="ARBA00006462"/>
    </source>
</evidence>
<sequence>MQNIGVRAGDSRDSLGRGRFFPFVPEHHLVPGHIGPKNWYWDWIYYPNKVGLECCSDTAVSFHYVPPNKMYELEYLLYHLRPYGINHMDPFPPPLPPDVNSIPQKVIDKYKEAAVDVKPTSGDDHAPETKQSNIKQAEQGPRDKESPMAAKEAEKVQVGI</sequence>
<keyword evidence="8" id="KW-0808">Transferase</keyword>
<gene>
    <name evidence="8" type="ORF">C7M84_022926</name>
</gene>
<comment type="subcellular location">
    <subcellularLocation>
        <location evidence="1">Membrane</location>
        <topology evidence="1">Single-pass type II membrane protein</topology>
    </subcellularLocation>
</comment>
<proteinExistence type="inferred from homology"/>
<organism evidence="8 9">
    <name type="scientific">Penaeus vannamei</name>
    <name type="common">Whiteleg shrimp</name>
    <name type="synonym">Litopenaeus vannamei</name>
    <dbReference type="NCBI Taxonomy" id="6689"/>
    <lineage>
        <taxon>Eukaryota</taxon>
        <taxon>Metazoa</taxon>
        <taxon>Ecdysozoa</taxon>
        <taxon>Arthropoda</taxon>
        <taxon>Crustacea</taxon>
        <taxon>Multicrustacea</taxon>
        <taxon>Malacostraca</taxon>
        <taxon>Eumalacostraca</taxon>
        <taxon>Eucarida</taxon>
        <taxon>Decapoda</taxon>
        <taxon>Dendrobranchiata</taxon>
        <taxon>Penaeoidea</taxon>
        <taxon>Penaeidae</taxon>
        <taxon>Penaeus</taxon>
    </lineage>
</organism>
<evidence type="ECO:0000256" key="6">
    <source>
        <dbReference type="ARBA" id="ARBA00023136"/>
    </source>
</evidence>
<dbReference type="STRING" id="6689.A0A3R7MIX5"/>
<feature type="compositionally biased region" description="Basic and acidic residues" evidence="7">
    <location>
        <begin position="140"/>
        <end position="160"/>
    </location>
</feature>
<evidence type="ECO:0000256" key="7">
    <source>
        <dbReference type="SAM" id="MobiDB-lite"/>
    </source>
</evidence>
<dbReference type="EMBL" id="QCYY01000628">
    <property type="protein sequence ID" value="ROT83888.1"/>
    <property type="molecule type" value="Genomic_DNA"/>
</dbReference>
<comment type="caution">
    <text evidence="8">The sequence shown here is derived from an EMBL/GenBank/DDBJ whole genome shotgun (WGS) entry which is preliminary data.</text>
</comment>
<keyword evidence="6" id="KW-0472">Membrane</keyword>
<evidence type="ECO:0000256" key="1">
    <source>
        <dbReference type="ARBA" id="ARBA00004606"/>
    </source>
</evidence>
<evidence type="ECO:0000256" key="3">
    <source>
        <dbReference type="ARBA" id="ARBA00022692"/>
    </source>
</evidence>